<dbReference type="AlphaFoldDB" id="A0AAV0JRS8"/>
<accession>A0AAV0JRS8</accession>
<dbReference type="Proteomes" id="UP001154282">
    <property type="component" value="Unassembled WGS sequence"/>
</dbReference>
<feature type="non-terminal residue" evidence="2">
    <location>
        <position position="35"/>
    </location>
</feature>
<keyword evidence="1" id="KW-0472">Membrane</keyword>
<keyword evidence="1" id="KW-1133">Transmembrane helix</keyword>
<comment type="caution">
    <text evidence="2">The sequence shown here is derived from an EMBL/GenBank/DDBJ whole genome shotgun (WGS) entry which is preliminary data.</text>
</comment>
<keyword evidence="3" id="KW-1185">Reference proteome</keyword>
<keyword evidence="1" id="KW-0812">Transmembrane</keyword>
<evidence type="ECO:0000313" key="2">
    <source>
        <dbReference type="EMBL" id="CAI0412045.1"/>
    </source>
</evidence>
<evidence type="ECO:0000256" key="1">
    <source>
        <dbReference type="SAM" id="Phobius"/>
    </source>
</evidence>
<gene>
    <name evidence="2" type="ORF">LITE_LOCUS15382</name>
</gene>
<feature type="transmembrane region" description="Helical" evidence="1">
    <location>
        <begin position="15"/>
        <end position="32"/>
    </location>
</feature>
<name>A0AAV0JRS8_9ROSI</name>
<sequence>MSRLSTMSATERRKVIVAISAFWNLVMIYVNLGME</sequence>
<evidence type="ECO:0008006" key="4">
    <source>
        <dbReference type="Google" id="ProtNLM"/>
    </source>
</evidence>
<proteinExistence type="predicted"/>
<protein>
    <recommendedName>
        <fullName evidence="4">MFS transporter</fullName>
    </recommendedName>
</protein>
<evidence type="ECO:0000313" key="3">
    <source>
        <dbReference type="Proteomes" id="UP001154282"/>
    </source>
</evidence>
<dbReference type="EMBL" id="CAMGYJ010000005">
    <property type="protein sequence ID" value="CAI0412045.1"/>
    <property type="molecule type" value="Genomic_DNA"/>
</dbReference>
<organism evidence="2 3">
    <name type="scientific">Linum tenue</name>
    <dbReference type="NCBI Taxonomy" id="586396"/>
    <lineage>
        <taxon>Eukaryota</taxon>
        <taxon>Viridiplantae</taxon>
        <taxon>Streptophyta</taxon>
        <taxon>Embryophyta</taxon>
        <taxon>Tracheophyta</taxon>
        <taxon>Spermatophyta</taxon>
        <taxon>Magnoliopsida</taxon>
        <taxon>eudicotyledons</taxon>
        <taxon>Gunneridae</taxon>
        <taxon>Pentapetalae</taxon>
        <taxon>rosids</taxon>
        <taxon>fabids</taxon>
        <taxon>Malpighiales</taxon>
        <taxon>Linaceae</taxon>
        <taxon>Linum</taxon>
    </lineage>
</organism>
<reference evidence="2" key="1">
    <citation type="submission" date="2022-08" db="EMBL/GenBank/DDBJ databases">
        <authorList>
            <person name="Gutierrez-Valencia J."/>
        </authorList>
    </citation>
    <scope>NUCLEOTIDE SEQUENCE</scope>
</reference>